<dbReference type="Pfam" id="PF10328">
    <property type="entry name" value="7TM_GPCR_Srx"/>
    <property type="match status" value="1"/>
</dbReference>
<keyword evidence="1" id="KW-0472">Membrane</keyword>
<reference evidence="4" key="1">
    <citation type="submission" date="2017-02" db="UniProtKB">
        <authorList>
            <consortium name="WormBaseParasite"/>
        </authorList>
    </citation>
    <scope>IDENTIFICATION</scope>
</reference>
<feature type="domain" description="7TM GPCR serpentine receptor class x (Srx)" evidence="2">
    <location>
        <begin position="4"/>
        <end position="105"/>
    </location>
</feature>
<dbReference type="InterPro" id="IPR019430">
    <property type="entry name" value="7TM_GPCR_serpentine_rcpt_Srx"/>
</dbReference>
<feature type="transmembrane region" description="Helical" evidence="1">
    <location>
        <begin position="31"/>
        <end position="55"/>
    </location>
</feature>
<sequence>MFQISLLIAINRFIAITKPIKYKYYFNTKHIHIYFLIITILGIIIGAIGASYPSQYIFSLQMNRIVAIYLDSNNIYFHSAVAIFLNLPLIIVTTILNFICLYKNKQLFHKRDLNVKTMEFKMLVYSIFLMTIMIAFELYYMSKSLPIIMNDFEYLQSIAIQALPWIIDLMTFGIFFISLTLS</sequence>
<keyword evidence="1" id="KW-1133">Transmembrane helix</keyword>
<feature type="transmembrane region" description="Helical" evidence="1">
    <location>
        <begin position="123"/>
        <end position="142"/>
    </location>
</feature>
<evidence type="ECO:0000259" key="2">
    <source>
        <dbReference type="Pfam" id="PF10328"/>
    </source>
</evidence>
<dbReference type="AlphaFoldDB" id="A0A0N4Z6B1"/>
<dbReference type="Gene3D" id="1.20.1070.10">
    <property type="entry name" value="Rhodopsin 7-helix transmembrane proteins"/>
    <property type="match status" value="1"/>
</dbReference>
<dbReference type="WBParaSite" id="PTRK_0000269300.1">
    <property type="protein sequence ID" value="PTRK_0000269300.1"/>
    <property type="gene ID" value="PTRK_0000269300"/>
</dbReference>
<name>A0A0N4Z6B1_PARTI</name>
<evidence type="ECO:0000313" key="4">
    <source>
        <dbReference type="WBParaSite" id="PTRK_0000269300.1"/>
    </source>
</evidence>
<proteinExistence type="predicted"/>
<evidence type="ECO:0000313" key="3">
    <source>
        <dbReference type="Proteomes" id="UP000038045"/>
    </source>
</evidence>
<dbReference type="SUPFAM" id="SSF81321">
    <property type="entry name" value="Family A G protein-coupled receptor-like"/>
    <property type="match status" value="1"/>
</dbReference>
<organism evidence="3 4">
    <name type="scientific">Parastrongyloides trichosuri</name>
    <name type="common">Possum-specific nematode worm</name>
    <dbReference type="NCBI Taxonomy" id="131310"/>
    <lineage>
        <taxon>Eukaryota</taxon>
        <taxon>Metazoa</taxon>
        <taxon>Ecdysozoa</taxon>
        <taxon>Nematoda</taxon>
        <taxon>Chromadorea</taxon>
        <taxon>Rhabditida</taxon>
        <taxon>Tylenchina</taxon>
        <taxon>Panagrolaimomorpha</taxon>
        <taxon>Strongyloidoidea</taxon>
        <taxon>Strongyloididae</taxon>
        <taxon>Parastrongyloides</taxon>
    </lineage>
</organism>
<accession>A0A0N4Z6B1</accession>
<evidence type="ECO:0000256" key="1">
    <source>
        <dbReference type="SAM" id="Phobius"/>
    </source>
</evidence>
<feature type="transmembrane region" description="Helical" evidence="1">
    <location>
        <begin position="162"/>
        <end position="181"/>
    </location>
</feature>
<keyword evidence="1" id="KW-0812">Transmembrane</keyword>
<keyword evidence="3" id="KW-1185">Reference proteome</keyword>
<feature type="transmembrane region" description="Helical" evidence="1">
    <location>
        <begin position="75"/>
        <end position="102"/>
    </location>
</feature>
<protein>
    <submittedName>
        <fullName evidence="4">7TM_GPCR_Srx domain-containing protein</fullName>
    </submittedName>
</protein>
<dbReference type="Proteomes" id="UP000038045">
    <property type="component" value="Unplaced"/>
</dbReference>